<evidence type="ECO:0000313" key="1">
    <source>
        <dbReference type="EMBL" id="MEW9807198.1"/>
    </source>
</evidence>
<dbReference type="RefSeq" id="WP_367724358.1">
    <property type="nucleotide sequence ID" value="NZ_JBFOCI010000004.1"/>
</dbReference>
<protein>
    <recommendedName>
        <fullName evidence="3">Transposase</fullName>
    </recommendedName>
</protein>
<sequence>MPVHRDRVHADGTPIVAESIEKGMARRQPGMALDQRPFALRRRLVAIKEKCAALDAKRKFVALPRRELRVVDGVECDSRSLERPKHLLRNGRGLVVQDGGLAGFVQQVDLGLRIAHEQEAMRGVSQTVEYGIGAYVLGMGPIFDRPGRRNEEPGTMTALKTRQVARQAERRAGHAGIRYERVAADHARLHHRLQPWRQ</sequence>
<reference evidence="1 2" key="1">
    <citation type="submission" date="2024-06" db="EMBL/GenBank/DDBJ databases">
        <authorList>
            <person name="Tuo L."/>
        </authorList>
    </citation>
    <scope>NUCLEOTIDE SEQUENCE [LARGE SCALE GENOMIC DNA]</scope>
    <source>
        <strain evidence="1 2">ZMM04-5</strain>
    </source>
</reference>
<dbReference type="EMBL" id="JBFOCI010000004">
    <property type="protein sequence ID" value="MEW9807198.1"/>
    <property type="molecule type" value="Genomic_DNA"/>
</dbReference>
<dbReference type="Proteomes" id="UP001556196">
    <property type="component" value="Unassembled WGS sequence"/>
</dbReference>
<name>A0ABV3R345_9HYPH</name>
<comment type="caution">
    <text evidence="1">The sequence shown here is derived from an EMBL/GenBank/DDBJ whole genome shotgun (WGS) entry which is preliminary data.</text>
</comment>
<keyword evidence="2" id="KW-1185">Reference proteome</keyword>
<gene>
    <name evidence="1" type="ORF">ABUE31_14490</name>
</gene>
<evidence type="ECO:0008006" key="3">
    <source>
        <dbReference type="Google" id="ProtNLM"/>
    </source>
</evidence>
<accession>A0ABV3R345</accession>
<proteinExistence type="predicted"/>
<evidence type="ECO:0000313" key="2">
    <source>
        <dbReference type="Proteomes" id="UP001556196"/>
    </source>
</evidence>
<organism evidence="1 2">
    <name type="scientific">Mesorhizobium marinum</name>
    <dbReference type="NCBI Taxonomy" id="3228790"/>
    <lineage>
        <taxon>Bacteria</taxon>
        <taxon>Pseudomonadati</taxon>
        <taxon>Pseudomonadota</taxon>
        <taxon>Alphaproteobacteria</taxon>
        <taxon>Hyphomicrobiales</taxon>
        <taxon>Phyllobacteriaceae</taxon>
        <taxon>Mesorhizobium</taxon>
    </lineage>
</organism>